<evidence type="ECO:0000256" key="9">
    <source>
        <dbReference type="ARBA" id="ARBA00022786"/>
    </source>
</evidence>
<organism evidence="17 18">
    <name type="scientific">Corchorus capsularis</name>
    <name type="common">Jute</name>
    <dbReference type="NCBI Taxonomy" id="210143"/>
    <lineage>
        <taxon>Eukaryota</taxon>
        <taxon>Viridiplantae</taxon>
        <taxon>Streptophyta</taxon>
        <taxon>Embryophyta</taxon>
        <taxon>Tracheophyta</taxon>
        <taxon>Spermatophyta</taxon>
        <taxon>Magnoliopsida</taxon>
        <taxon>eudicotyledons</taxon>
        <taxon>Gunneridae</taxon>
        <taxon>Pentapetalae</taxon>
        <taxon>rosids</taxon>
        <taxon>malvids</taxon>
        <taxon>Malvales</taxon>
        <taxon>Malvaceae</taxon>
        <taxon>Grewioideae</taxon>
        <taxon>Apeibeae</taxon>
        <taxon>Corchorus</taxon>
    </lineage>
</organism>
<dbReference type="Pfam" id="PF13639">
    <property type="entry name" value="zf-RING_2"/>
    <property type="match status" value="1"/>
</dbReference>
<dbReference type="InterPro" id="IPR050925">
    <property type="entry name" value="Rhomboid_protease_S54"/>
</dbReference>
<feature type="compositionally biased region" description="Polar residues" evidence="14">
    <location>
        <begin position="420"/>
        <end position="436"/>
    </location>
</feature>
<dbReference type="GO" id="GO:0031969">
    <property type="term" value="C:chloroplast membrane"/>
    <property type="evidence" value="ECO:0007669"/>
    <property type="project" value="TreeGrafter"/>
</dbReference>
<dbReference type="FunFam" id="3.30.40.10:FF:000022">
    <property type="entry name" value="E3 ubiquitin-protein ligase RING1-like"/>
    <property type="match status" value="1"/>
</dbReference>
<feature type="region of interest" description="Disordered" evidence="14">
    <location>
        <begin position="417"/>
        <end position="437"/>
    </location>
</feature>
<dbReference type="Gene3D" id="3.30.40.10">
    <property type="entry name" value="Zinc/RING finger domain, C3HC4 (zinc finger)"/>
    <property type="match status" value="1"/>
</dbReference>
<comment type="catalytic activity">
    <reaction evidence="1">
        <text>S-ubiquitinyl-[E2 ubiquitin-conjugating enzyme]-L-cysteine + [acceptor protein]-L-lysine = [E2 ubiquitin-conjugating enzyme]-L-cysteine + N(6)-ubiquitinyl-[acceptor protein]-L-lysine.</text>
        <dbReference type="EC" id="2.3.2.27"/>
    </reaction>
</comment>
<dbReference type="OrthoDB" id="971512at2759"/>
<dbReference type="SUPFAM" id="SSF144091">
    <property type="entry name" value="Rhomboid-like"/>
    <property type="match status" value="1"/>
</dbReference>
<keyword evidence="7" id="KW-0479">Metal-binding</keyword>
<sequence length="649" mass="73157">MSLSHNRPRVTVNGIRRMRTYHYFWCLHCQRTIRFSNSNPFETFCPHCSRQLSHELDVSRPRLRTDISGLEPYQTTARLLDTLATALDPSTRRESRYFDRRTRWESGPENGPWITLNFVEPPNQQLEPRPIVAPPQENTGNGMEGLVDQDLTENGIDRPGPPPAAASAIEALPKVKITETHLINTTNCPVCKDEFEIDGEARELPCNHLYHSDCIVPWLSIHNTCPVCRFEINDLDSSNYASAADPNNIDFGDFNLGIGLEDLANGLTWLRNQFMSTRPLRAFSHWTRRYFDLLDSRINASNFSGEAVPHPFHFQWDLWAPQPSSRVGPTPLHVITTAASLRLGHLLHHHLRLGFILRSSFKKFTHLCNVPKLKDVWSETAYNFNGIDIFQFTSIGFTSQCSSFLCFFNGEEKRKEFGQEGSSNRSSKMETSSSRRNSFDRRKWTNILLAINVLMYMAQLATQGKLLLMGAKINSLIDKGQIWRLATSSLLHANFGHLMVNCYSLNSIGPTVENISGPRRFLAVYLASAISSAATSYWFCKAPAVGASGAIFGLVGSVAVFLLRHRGMIRDSTEDLQHIAQVIALNMVIGLMSKGIDNWGHLGGLLGGAAMSWLLGPAWKYESTAIDGRRIFSDRAPISYLIDRKQKRR</sequence>
<name>A0A1R3HYI4_COCAP</name>
<dbReference type="CDD" id="cd16667">
    <property type="entry name" value="RING-H2_RNF126-like"/>
    <property type="match status" value="1"/>
</dbReference>
<keyword evidence="12 15" id="KW-0472">Membrane</keyword>
<dbReference type="Pfam" id="PF01694">
    <property type="entry name" value="Rhomboid"/>
    <property type="match status" value="1"/>
</dbReference>
<dbReference type="PANTHER" id="PTHR43731:SF26">
    <property type="entry name" value="RHOMBOID-LIKE PROTEIN 10, CHLOROPLASTIC"/>
    <property type="match status" value="1"/>
</dbReference>
<evidence type="ECO:0000256" key="14">
    <source>
        <dbReference type="SAM" id="MobiDB-lite"/>
    </source>
</evidence>
<dbReference type="GO" id="GO:0061630">
    <property type="term" value="F:ubiquitin protein ligase activity"/>
    <property type="evidence" value="ECO:0007669"/>
    <property type="project" value="UniProtKB-EC"/>
</dbReference>
<keyword evidence="5" id="KW-0808">Transferase</keyword>
<evidence type="ECO:0000256" key="12">
    <source>
        <dbReference type="ARBA" id="ARBA00023136"/>
    </source>
</evidence>
<comment type="caution">
    <text evidence="17">The sequence shown here is derived from an EMBL/GenBank/DDBJ whole genome shotgun (WGS) entry which is preliminary data.</text>
</comment>
<feature type="domain" description="RING-type" evidence="16">
    <location>
        <begin position="188"/>
        <end position="229"/>
    </location>
</feature>
<dbReference type="InterPro" id="IPR022764">
    <property type="entry name" value="Peptidase_S54_rhomboid_dom"/>
</dbReference>
<keyword evidence="6 15" id="KW-0812">Transmembrane</keyword>
<dbReference type="EMBL" id="AWWV01011028">
    <property type="protein sequence ID" value="OMO75374.1"/>
    <property type="molecule type" value="Genomic_DNA"/>
</dbReference>
<dbReference type="FunFam" id="1.20.1540.10:FF:000015">
    <property type="entry name" value="RHOMBOID-like protein 10 chloroplastic"/>
    <property type="match status" value="1"/>
</dbReference>
<dbReference type="SMART" id="SM00184">
    <property type="entry name" value="RING"/>
    <property type="match status" value="1"/>
</dbReference>
<proteinExistence type="inferred from homology"/>
<keyword evidence="8 13" id="KW-0863">Zinc-finger</keyword>
<gene>
    <name evidence="17" type="ORF">CCACVL1_16188</name>
</gene>
<dbReference type="EC" id="2.3.2.27" evidence="4"/>
<evidence type="ECO:0000313" key="18">
    <source>
        <dbReference type="Proteomes" id="UP000188268"/>
    </source>
</evidence>
<evidence type="ECO:0000259" key="16">
    <source>
        <dbReference type="PROSITE" id="PS50089"/>
    </source>
</evidence>
<keyword evidence="11 15" id="KW-1133">Transmembrane helix</keyword>
<evidence type="ECO:0000256" key="8">
    <source>
        <dbReference type="ARBA" id="ARBA00022771"/>
    </source>
</evidence>
<evidence type="ECO:0000256" key="3">
    <source>
        <dbReference type="ARBA" id="ARBA00009045"/>
    </source>
</evidence>
<comment type="subcellular location">
    <subcellularLocation>
        <location evidence="2">Membrane</location>
        <topology evidence="2">Multi-pass membrane protein</topology>
    </subcellularLocation>
</comment>
<dbReference type="Gene3D" id="1.20.1540.10">
    <property type="entry name" value="Rhomboid-like"/>
    <property type="match status" value="1"/>
</dbReference>
<reference evidence="17 18" key="1">
    <citation type="submission" date="2013-09" db="EMBL/GenBank/DDBJ databases">
        <title>Corchorus capsularis genome sequencing.</title>
        <authorList>
            <person name="Alam M."/>
            <person name="Haque M.S."/>
            <person name="Islam M.S."/>
            <person name="Emdad E.M."/>
            <person name="Islam M.M."/>
            <person name="Ahmed B."/>
            <person name="Halim A."/>
            <person name="Hossen Q.M.M."/>
            <person name="Hossain M.Z."/>
            <person name="Ahmed R."/>
            <person name="Khan M.M."/>
            <person name="Islam R."/>
            <person name="Rashid M.M."/>
            <person name="Khan S.A."/>
            <person name="Rahman M.S."/>
            <person name="Alam M."/>
        </authorList>
    </citation>
    <scope>NUCLEOTIDE SEQUENCE [LARGE SCALE GENOMIC DNA]</scope>
    <source>
        <strain evidence="18">cv. CVL-1</strain>
        <tissue evidence="17">Whole seedling</tissue>
    </source>
</reference>
<dbReference type="STRING" id="210143.A0A1R3HYI4"/>
<feature type="transmembrane region" description="Helical" evidence="15">
    <location>
        <begin position="545"/>
        <end position="563"/>
    </location>
</feature>
<dbReference type="InterPro" id="IPR001841">
    <property type="entry name" value="Znf_RING"/>
</dbReference>
<dbReference type="SUPFAM" id="SSF57850">
    <property type="entry name" value="RING/U-box"/>
    <property type="match status" value="1"/>
</dbReference>
<protein>
    <recommendedName>
        <fullName evidence="4">RING-type E3 ubiquitin transferase</fullName>
        <ecNumber evidence="4">2.3.2.27</ecNumber>
    </recommendedName>
</protein>
<dbReference type="InterPro" id="IPR035952">
    <property type="entry name" value="Rhomboid-like_sf"/>
</dbReference>
<evidence type="ECO:0000256" key="5">
    <source>
        <dbReference type="ARBA" id="ARBA00022679"/>
    </source>
</evidence>
<comment type="similarity">
    <text evidence="3">Belongs to the peptidase S54 family.</text>
</comment>
<evidence type="ECO:0000256" key="15">
    <source>
        <dbReference type="SAM" id="Phobius"/>
    </source>
</evidence>
<dbReference type="Proteomes" id="UP000188268">
    <property type="component" value="Unassembled WGS sequence"/>
</dbReference>
<dbReference type="GO" id="GO:0004252">
    <property type="term" value="F:serine-type endopeptidase activity"/>
    <property type="evidence" value="ECO:0007669"/>
    <property type="project" value="InterPro"/>
</dbReference>
<dbReference type="AlphaFoldDB" id="A0A1R3HYI4"/>
<evidence type="ECO:0000256" key="13">
    <source>
        <dbReference type="PROSITE-ProRule" id="PRU00175"/>
    </source>
</evidence>
<keyword evidence="18" id="KW-1185">Reference proteome</keyword>
<dbReference type="Gramene" id="OMO75374">
    <property type="protein sequence ID" value="OMO75374"/>
    <property type="gene ID" value="CCACVL1_16188"/>
</dbReference>
<evidence type="ECO:0000313" key="17">
    <source>
        <dbReference type="EMBL" id="OMO75374.1"/>
    </source>
</evidence>
<evidence type="ECO:0000256" key="4">
    <source>
        <dbReference type="ARBA" id="ARBA00012483"/>
    </source>
</evidence>
<evidence type="ECO:0000256" key="10">
    <source>
        <dbReference type="ARBA" id="ARBA00022833"/>
    </source>
</evidence>
<keyword evidence="9" id="KW-0833">Ubl conjugation pathway</keyword>
<evidence type="ECO:0000256" key="11">
    <source>
        <dbReference type="ARBA" id="ARBA00022989"/>
    </source>
</evidence>
<dbReference type="OMA" id="THSENEY"/>
<evidence type="ECO:0000256" key="2">
    <source>
        <dbReference type="ARBA" id="ARBA00004141"/>
    </source>
</evidence>
<evidence type="ECO:0000256" key="7">
    <source>
        <dbReference type="ARBA" id="ARBA00022723"/>
    </source>
</evidence>
<dbReference type="GO" id="GO:0008270">
    <property type="term" value="F:zinc ion binding"/>
    <property type="evidence" value="ECO:0007669"/>
    <property type="project" value="UniProtKB-KW"/>
</dbReference>
<dbReference type="PANTHER" id="PTHR43731">
    <property type="entry name" value="RHOMBOID PROTEASE"/>
    <property type="match status" value="1"/>
</dbReference>
<keyword evidence="10" id="KW-0862">Zinc</keyword>
<evidence type="ECO:0000256" key="6">
    <source>
        <dbReference type="ARBA" id="ARBA00022692"/>
    </source>
</evidence>
<dbReference type="PROSITE" id="PS50089">
    <property type="entry name" value="ZF_RING_2"/>
    <property type="match status" value="1"/>
</dbReference>
<accession>A0A1R3HYI4</accession>
<dbReference type="InterPro" id="IPR013083">
    <property type="entry name" value="Znf_RING/FYVE/PHD"/>
</dbReference>
<evidence type="ECO:0000256" key="1">
    <source>
        <dbReference type="ARBA" id="ARBA00000900"/>
    </source>
</evidence>